<protein>
    <recommendedName>
        <fullName evidence="2">Glycosyltransferase 2-like domain-containing protein</fullName>
    </recommendedName>
</protein>
<dbReference type="CDD" id="cd04186">
    <property type="entry name" value="GT_2_like_c"/>
    <property type="match status" value="1"/>
</dbReference>
<dbReference type="EMBL" id="BART01001856">
    <property type="protein sequence ID" value="GAG73640.1"/>
    <property type="molecule type" value="Genomic_DNA"/>
</dbReference>
<dbReference type="AlphaFoldDB" id="X0ZV18"/>
<dbReference type="Pfam" id="PF00535">
    <property type="entry name" value="Glycos_transf_2"/>
    <property type="match status" value="1"/>
</dbReference>
<sequence>MGADSTINATGLRERAEQQLITFQLSICIVTFNATEWLADCLDSIRENTQLESLEIIVVDNGSYDGVEELLMREYPHVRFISNDSNLGYTRPMNQGLQAARGQYLMQLNPDTKVLPGAFDQLVDYMEANPRVGICGPKVLNGDGSFQKQCRRGEPRPIAMISYFLRLSSLFPNSKLFGGYLLEYEDEDATIEVDALSGSCMVIRREVVEEIGYLDEQFFAYQEDTDICSRARQAGWKVSYFPEAQIIHYGGQGGSRVEPYRSIIEWHRSYWLYYKKHLAGDYFFLINWSYYLLMVAKLGLALAFNFLRRERYAGPKRG</sequence>
<accession>X0ZV18</accession>
<proteinExistence type="predicted"/>
<keyword evidence="1" id="KW-1133">Transmembrane helix</keyword>
<keyword evidence="1" id="KW-0812">Transmembrane</keyword>
<dbReference type="PANTHER" id="PTHR43179:SF7">
    <property type="entry name" value="RHAMNOSYLTRANSFERASE WBBL"/>
    <property type="match status" value="1"/>
</dbReference>
<organism evidence="3">
    <name type="scientific">marine sediment metagenome</name>
    <dbReference type="NCBI Taxonomy" id="412755"/>
    <lineage>
        <taxon>unclassified sequences</taxon>
        <taxon>metagenomes</taxon>
        <taxon>ecological metagenomes</taxon>
    </lineage>
</organism>
<dbReference type="Gene3D" id="3.90.550.10">
    <property type="entry name" value="Spore Coat Polysaccharide Biosynthesis Protein SpsA, Chain A"/>
    <property type="match status" value="1"/>
</dbReference>
<dbReference type="InterPro" id="IPR029044">
    <property type="entry name" value="Nucleotide-diphossugar_trans"/>
</dbReference>
<keyword evidence="1" id="KW-0472">Membrane</keyword>
<gene>
    <name evidence="3" type="ORF">S01H4_06149</name>
</gene>
<evidence type="ECO:0000256" key="1">
    <source>
        <dbReference type="SAM" id="Phobius"/>
    </source>
</evidence>
<name>X0ZV18_9ZZZZ</name>
<reference evidence="3" key="1">
    <citation type="journal article" date="2014" name="Front. Microbiol.">
        <title>High frequency of phylogenetically diverse reductive dehalogenase-homologous genes in deep subseafloor sedimentary metagenomes.</title>
        <authorList>
            <person name="Kawai M."/>
            <person name="Futagami T."/>
            <person name="Toyoda A."/>
            <person name="Takaki Y."/>
            <person name="Nishi S."/>
            <person name="Hori S."/>
            <person name="Arai W."/>
            <person name="Tsubouchi T."/>
            <person name="Morono Y."/>
            <person name="Uchiyama I."/>
            <person name="Ito T."/>
            <person name="Fujiyama A."/>
            <person name="Inagaki F."/>
            <person name="Takami H."/>
        </authorList>
    </citation>
    <scope>NUCLEOTIDE SEQUENCE</scope>
    <source>
        <strain evidence="3">Expedition CK06-06</strain>
    </source>
</reference>
<evidence type="ECO:0000313" key="3">
    <source>
        <dbReference type="EMBL" id="GAG73640.1"/>
    </source>
</evidence>
<evidence type="ECO:0000259" key="2">
    <source>
        <dbReference type="Pfam" id="PF00535"/>
    </source>
</evidence>
<comment type="caution">
    <text evidence="3">The sequence shown here is derived from an EMBL/GenBank/DDBJ whole genome shotgun (WGS) entry which is preliminary data.</text>
</comment>
<feature type="domain" description="Glycosyltransferase 2-like" evidence="2">
    <location>
        <begin position="26"/>
        <end position="211"/>
    </location>
</feature>
<dbReference type="SUPFAM" id="SSF53448">
    <property type="entry name" value="Nucleotide-diphospho-sugar transferases"/>
    <property type="match status" value="1"/>
</dbReference>
<feature type="transmembrane region" description="Helical" evidence="1">
    <location>
        <begin position="288"/>
        <end position="307"/>
    </location>
</feature>
<dbReference type="InterPro" id="IPR001173">
    <property type="entry name" value="Glyco_trans_2-like"/>
</dbReference>
<dbReference type="PANTHER" id="PTHR43179">
    <property type="entry name" value="RHAMNOSYLTRANSFERASE WBBL"/>
    <property type="match status" value="1"/>
</dbReference>